<dbReference type="Gene3D" id="3.30.1490.40">
    <property type="match status" value="1"/>
</dbReference>
<dbReference type="Proteomes" id="UP001175000">
    <property type="component" value="Unassembled WGS sequence"/>
</dbReference>
<keyword evidence="4" id="KW-1185">Reference proteome</keyword>
<gene>
    <name evidence="3" type="ORF">B0T14DRAFT_509281</name>
</gene>
<dbReference type="InterPro" id="IPR003169">
    <property type="entry name" value="GYF"/>
</dbReference>
<dbReference type="EMBL" id="JAULSU010000002">
    <property type="protein sequence ID" value="KAK0626158.1"/>
    <property type="molecule type" value="Genomic_DNA"/>
</dbReference>
<evidence type="ECO:0000313" key="4">
    <source>
        <dbReference type="Proteomes" id="UP001175000"/>
    </source>
</evidence>
<dbReference type="AlphaFoldDB" id="A0AA39X2L9"/>
<proteinExistence type="predicted"/>
<feature type="compositionally biased region" description="Basic residues" evidence="1">
    <location>
        <begin position="319"/>
        <end position="332"/>
    </location>
</feature>
<accession>A0AA39X2L9</accession>
<dbReference type="GO" id="GO:0005682">
    <property type="term" value="C:U5 snRNP"/>
    <property type="evidence" value="ECO:0007669"/>
    <property type="project" value="InterPro"/>
</dbReference>
<evidence type="ECO:0000256" key="1">
    <source>
        <dbReference type="SAM" id="MobiDB-lite"/>
    </source>
</evidence>
<organism evidence="3 4">
    <name type="scientific">Immersiella caudata</name>
    <dbReference type="NCBI Taxonomy" id="314043"/>
    <lineage>
        <taxon>Eukaryota</taxon>
        <taxon>Fungi</taxon>
        <taxon>Dikarya</taxon>
        <taxon>Ascomycota</taxon>
        <taxon>Pezizomycotina</taxon>
        <taxon>Sordariomycetes</taxon>
        <taxon>Sordariomycetidae</taxon>
        <taxon>Sordariales</taxon>
        <taxon>Lasiosphaeriaceae</taxon>
        <taxon>Immersiella</taxon>
    </lineage>
</organism>
<feature type="region of interest" description="Disordered" evidence="1">
    <location>
        <begin position="319"/>
        <end position="353"/>
    </location>
</feature>
<evidence type="ECO:0000259" key="2">
    <source>
        <dbReference type="PROSITE" id="PS50829"/>
    </source>
</evidence>
<feature type="compositionally biased region" description="Basic and acidic residues" evidence="1">
    <location>
        <begin position="95"/>
        <end position="105"/>
    </location>
</feature>
<feature type="domain" description="GYF" evidence="2">
    <location>
        <begin position="413"/>
        <end position="469"/>
    </location>
</feature>
<protein>
    <recommendedName>
        <fullName evidence="2">GYF domain-containing protein</fullName>
    </recommendedName>
</protein>
<reference evidence="3" key="1">
    <citation type="submission" date="2023-06" db="EMBL/GenBank/DDBJ databases">
        <title>Genome-scale phylogeny and comparative genomics of the fungal order Sordariales.</title>
        <authorList>
            <consortium name="Lawrence Berkeley National Laboratory"/>
            <person name="Hensen N."/>
            <person name="Bonometti L."/>
            <person name="Westerberg I."/>
            <person name="Brannstrom I.O."/>
            <person name="Guillou S."/>
            <person name="Cros-Aarteil S."/>
            <person name="Calhoun S."/>
            <person name="Haridas S."/>
            <person name="Kuo A."/>
            <person name="Mondo S."/>
            <person name="Pangilinan J."/>
            <person name="Riley R."/>
            <person name="Labutti K."/>
            <person name="Andreopoulos B."/>
            <person name="Lipzen A."/>
            <person name="Chen C."/>
            <person name="Yanf M."/>
            <person name="Daum C."/>
            <person name="Ng V."/>
            <person name="Clum A."/>
            <person name="Steindorff A."/>
            <person name="Ohm R."/>
            <person name="Martin F."/>
            <person name="Silar P."/>
            <person name="Natvig D."/>
            <person name="Lalanne C."/>
            <person name="Gautier V."/>
            <person name="Ament-Velasquez S.L."/>
            <person name="Kruys A."/>
            <person name="Hutchinson M.I."/>
            <person name="Powell A.J."/>
            <person name="Barry K."/>
            <person name="Miller A.N."/>
            <person name="Grigoriev I.V."/>
            <person name="Debuchy R."/>
            <person name="Gladieux P."/>
            <person name="Thoren M.H."/>
            <person name="Johannesson H."/>
        </authorList>
    </citation>
    <scope>NUCLEOTIDE SEQUENCE</scope>
    <source>
        <strain evidence="3">CBS 606.72</strain>
    </source>
</reference>
<dbReference type="InterPro" id="IPR039905">
    <property type="entry name" value="CD2BP2/Lin1"/>
</dbReference>
<evidence type="ECO:0000313" key="3">
    <source>
        <dbReference type="EMBL" id="KAK0626158.1"/>
    </source>
</evidence>
<feature type="compositionally biased region" description="Basic and acidic residues" evidence="1">
    <location>
        <begin position="341"/>
        <end position="351"/>
    </location>
</feature>
<dbReference type="Pfam" id="PF02213">
    <property type="entry name" value="GYF"/>
    <property type="match status" value="1"/>
</dbReference>
<name>A0AA39X2L9_9PEZI</name>
<dbReference type="PROSITE" id="PS50829">
    <property type="entry name" value="GYF"/>
    <property type="match status" value="1"/>
</dbReference>
<sequence length="469" mass="51428">MSSRYAAARPKRAGEAFARAHHGEGDDPASIKKVKFDVRNPSALAPSTGDDDGEGDDGVLAEDVIGGAGRATKRGAVNIDGYDSDSDNETFNARAEARGKKGKEAEDVDLAEVMDNYSSKGGGGADEDDDEVDMFGGSHDEDEDKAVGKGKGGKKGKEVRFLDEDQIEGQEYASKTGGTVKLGDDGSSDDDDEDIEAAIAEEDVDEEVGMGGLKKHAPKIDAFNMRQETEEGAFDEAGNYIRKAADADAVHDRWLEGLSKKEIKKAAEAQEKRDAEQRQKQREDDSILTGDLLKSLILRLELGETALEALARLGKGLTKPKKVPKWKQKKSKSGGDAMEVDAEKEPEDPKQVKIKQAISEITDAADKLLGRDYPNVYDTERERLVRIFRNETGEDWVEPPSLEEDEEEAPTENTMWEFRWVDGRDDAEKQGPFDGPTMKAWQDAGYFGEGVEFRPTGKENGWARVARFV</sequence>
<dbReference type="PANTHER" id="PTHR13138:SF3">
    <property type="entry name" value="CD2 ANTIGEN CYTOPLASMIC TAIL-BINDING PROTEIN 2"/>
    <property type="match status" value="1"/>
</dbReference>
<dbReference type="PANTHER" id="PTHR13138">
    <property type="entry name" value="PROTEIN LIN1"/>
    <property type="match status" value="1"/>
</dbReference>
<feature type="region of interest" description="Disordered" evidence="1">
    <location>
        <begin position="260"/>
        <end position="285"/>
    </location>
</feature>
<feature type="region of interest" description="Disordered" evidence="1">
    <location>
        <begin position="1"/>
        <end position="192"/>
    </location>
</feature>
<feature type="compositionally biased region" description="Acidic residues" evidence="1">
    <location>
        <begin position="49"/>
        <end position="60"/>
    </location>
</feature>
<dbReference type="SUPFAM" id="SSF55277">
    <property type="entry name" value="GYF domain"/>
    <property type="match status" value="1"/>
</dbReference>
<dbReference type="InterPro" id="IPR035445">
    <property type="entry name" value="GYF-like_dom_sf"/>
</dbReference>
<comment type="caution">
    <text evidence="3">The sequence shown here is derived from an EMBL/GenBank/DDBJ whole genome shotgun (WGS) entry which is preliminary data.</text>
</comment>